<evidence type="ECO:0000313" key="4">
    <source>
        <dbReference type="Proteomes" id="UP000321934"/>
    </source>
</evidence>
<protein>
    <submittedName>
        <fullName evidence="3">DNA-binding transcriptional regulator, XRE-family HTH domain</fullName>
    </submittedName>
</protein>
<gene>
    <name evidence="3" type="ORF">Deia_00215</name>
</gene>
<dbReference type="PROSITE" id="PS50943">
    <property type="entry name" value="HTH_CROC1"/>
    <property type="match status" value="1"/>
</dbReference>
<organism evidence="3 4">
    <name type="scientific">Candidatus Deianiraea vastatrix</name>
    <dbReference type="NCBI Taxonomy" id="2163644"/>
    <lineage>
        <taxon>Bacteria</taxon>
        <taxon>Pseudomonadati</taxon>
        <taxon>Pseudomonadota</taxon>
        <taxon>Alphaproteobacteria</taxon>
        <taxon>Rickettsiales</taxon>
        <taxon>Candidatus Deianiraeaceae</taxon>
        <taxon>Candidatus Deianiraea</taxon>
    </lineage>
</organism>
<evidence type="ECO:0000256" key="1">
    <source>
        <dbReference type="ARBA" id="ARBA00023125"/>
    </source>
</evidence>
<dbReference type="Pfam" id="PF01381">
    <property type="entry name" value="HTH_3"/>
    <property type="match status" value="1"/>
</dbReference>
<feature type="domain" description="HTH cro/C1-type" evidence="2">
    <location>
        <begin position="19"/>
        <end position="73"/>
    </location>
</feature>
<dbReference type="InterPro" id="IPR001387">
    <property type="entry name" value="Cro/C1-type_HTH"/>
</dbReference>
<dbReference type="CDD" id="cd00093">
    <property type="entry name" value="HTH_XRE"/>
    <property type="match status" value="1"/>
</dbReference>
<dbReference type="RefSeq" id="WP_146820323.1">
    <property type="nucleotide sequence ID" value="NZ_CP029077.1"/>
</dbReference>
<dbReference type="SUPFAM" id="SSF47413">
    <property type="entry name" value="lambda repressor-like DNA-binding domains"/>
    <property type="match status" value="1"/>
</dbReference>
<dbReference type="InterPro" id="IPR050807">
    <property type="entry name" value="TransReg_Diox_bact_type"/>
</dbReference>
<dbReference type="PANTHER" id="PTHR46797">
    <property type="entry name" value="HTH-TYPE TRANSCRIPTIONAL REGULATOR"/>
    <property type="match status" value="1"/>
</dbReference>
<proteinExistence type="predicted"/>
<reference evidence="3 4" key="1">
    <citation type="journal article" date="2019" name="ISME J.">
        <title>Deianiraea, an extracellular bacterium associated with the ciliate Paramecium, suggests an alternative scenario for the evolution of Rickettsiales.</title>
        <authorList>
            <person name="Castelli M."/>
            <person name="Sabaneyeva E."/>
            <person name="Lanzoni O."/>
            <person name="Lebedeva N."/>
            <person name="Floriano A.M."/>
            <person name="Gaiarsa S."/>
            <person name="Benken K."/>
            <person name="Modeo L."/>
            <person name="Bandi C."/>
            <person name="Potekhin A."/>
            <person name="Sassera D."/>
            <person name="Petroni G."/>
        </authorList>
    </citation>
    <scope>NUCLEOTIDE SEQUENCE [LARGE SCALE GENOMIC DNA]</scope>
    <source>
        <strain evidence="3">CyL4-1</strain>
    </source>
</reference>
<dbReference type="EMBL" id="CP029077">
    <property type="protein sequence ID" value="QED23023.1"/>
    <property type="molecule type" value="Genomic_DNA"/>
</dbReference>
<evidence type="ECO:0000259" key="2">
    <source>
        <dbReference type="PROSITE" id="PS50943"/>
    </source>
</evidence>
<keyword evidence="4" id="KW-1185">Reference proteome</keyword>
<sequence>MARKTDKHKEIFKEIGRRIAFFRNQKSLTQAELSFKIDKVEDTISNIERGFAGTTMETLIDIAEALEINLADLLDFPSKNSISKEKSKLIKQINLILLSGDEKKVKSYLRILEEVEGIQEK</sequence>
<dbReference type="SMART" id="SM00530">
    <property type="entry name" value="HTH_XRE"/>
    <property type="match status" value="1"/>
</dbReference>
<dbReference type="Proteomes" id="UP000321934">
    <property type="component" value="Chromosome"/>
</dbReference>
<name>A0A5B8XCI3_9RICK</name>
<dbReference type="PANTHER" id="PTHR46797:SF1">
    <property type="entry name" value="METHYLPHOSPHONATE SYNTHASE"/>
    <property type="match status" value="1"/>
</dbReference>
<dbReference type="OrthoDB" id="9154356at2"/>
<dbReference type="GO" id="GO:0005829">
    <property type="term" value="C:cytosol"/>
    <property type="evidence" value="ECO:0007669"/>
    <property type="project" value="TreeGrafter"/>
</dbReference>
<evidence type="ECO:0000313" key="3">
    <source>
        <dbReference type="EMBL" id="QED23023.1"/>
    </source>
</evidence>
<dbReference type="GO" id="GO:0003677">
    <property type="term" value="F:DNA binding"/>
    <property type="evidence" value="ECO:0007669"/>
    <property type="project" value="UniProtKB-KW"/>
</dbReference>
<dbReference type="GO" id="GO:0003700">
    <property type="term" value="F:DNA-binding transcription factor activity"/>
    <property type="evidence" value="ECO:0007669"/>
    <property type="project" value="TreeGrafter"/>
</dbReference>
<keyword evidence="1 3" id="KW-0238">DNA-binding</keyword>
<dbReference type="Gene3D" id="1.10.260.40">
    <property type="entry name" value="lambda repressor-like DNA-binding domains"/>
    <property type="match status" value="1"/>
</dbReference>
<accession>A0A5B8XCI3</accession>
<dbReference type="AlphaFoldDB" id="A0A5B8XCI3"/>
<dbReference type="InterPro" id="IPR010982">
    <property type="entry name" value="Lambda_DNA-bd_dom_sf"/>
</dbReference>